<evidence type="ECO:0000313" key="1">
    <source>
        <dbReference type="EMBL" id="KAF3449560.1"/>
    </source>
</evidence>
<comment type="caution">
    <text evidence="1">The sequence shown here is derived from an EMBL/GenBank/DDBJ whole genome shotgun (WGS) entry which is preliminary data.</text>
</comment>
<protein>
    <submittedName>
        <fullName evidence="1">Uncharacterized protein</fullName>
    </submittedName>
</protein>
<dbReference type="Proteomes" id="UP000796880">
    <property type="component" value="Unassembled WGS sequence"/>
</dbReference>
<keyword evidence="2" id="KW-1185">Reference proteome</keyword>
<organism evidence="1 2">
    <name type="scientific">Rhamnella rubrinervis</name>
    <dbReference type="NCBI Taxonomy" id="2594499"/>
    <lineage>
        <taxon>Eukaryota</taxon>
        <taxon>Viridiplantae</taxon>
        <taxon>Streptophyta</taxon>
        <taxon>Embryophyta</taxon>
        <taxon>Tracheophyta</taxon>
        <taxon>Spermatophyta</taxon>
        <taxon>Magnoliopsida</taxon>
        <taxon>eudicotyledons</taxon>
        <taxon>Gunneridae</taxon>
        <taxon>Pentapetalae</taxon>
        <taxon>rosids</taxon>
        <taxon>fabids</taxon>
        <taxon>Rosales</taxon>
        <taxon>Rhamnaceae</taxon>
        <taxon>rhamnoid group</taxon>
        <taxon>Rhamneae</taxon>
        <taxon>Rhamnella</taxon>
    </lineage>
</organism>
<sequence>MAIEFSEFHLDTMQAFRSMQEAFEFMRKQYQSGQHDTHMHDATEDVAMGDEGGGFEYEHG</sequence>
<reference evidence="1" key="1">
    <citation type="submission" date="2020-03" db="EMBL/GenBank/DDBJ databases">
        <title>A high-quality chromosome-level genome assembly of a woody plant with both climbing and erect habits, Rhamnella rubrinervis.</title>
        <authorList>
            <person name="Lu Z."/>
            <person name="Yang Y."/>
            <person name="Zhu X."/>
            <person name="Sun Y."/>
        </authorList>
    </citation>
    <scope>NUCLEOTIDE SEQUENCE</scope>
    <source>
        <strain evidence="1">BYM</strain>
        <tissue evidence="1">Leaf</tissue>
    </source>
</reference>
<gene>
    <name evidence="1" type="ORF">FNV43_RR10289</name>
</gene>
<dbReference type="EMBL" id="VOIH02000004">
    <property type="protein sequence ID" value="KAF3449560.1"/>
    <property type="molecule type" value="Genomic_DNA"/>
</dbReference>
<dbReference type="AlphaFoldDB" id="A0A8K0HC25"/>
<accession>A0A8K0HC25</accession>
<proteinExistence type="predicted"/>
<name>A0A8K0HC25_9ROSA</name>
<evidence type="ECO:0000313" key="2">
    <source>
        <dbReference type="Proteomes" id="UP000796880"/>
    </source>
</evidence>